<sequence length="390" mass="43000">MQWWCSVQLRATALDTISTIEFHGVSDLSMDNPCYPSHLCHDMWVESRGAHEAGTQADYPQWFSAFISDRATRKPSPHTAKAYRQDFSAIAAQLVGAGSRVGELRPHDITKSAMRAAFAAYAESHEPASIRRCWSTWNTICTFLFANEEIPMNPMPLIGRPKIAKTLPKAIDGDTVAQLLAVIAADSDSSLRTDWAQRDRALLLTALLAGLRSDELVRSNVGDIRVTEDGGVINVRGKGGKDRRIPVEEGLIGVLEDYLHSRASRFPGTTKRRSADATLAAWPSNAPLFVGIDGERITRGTVQSRVLRAYKKAGLNGQRPRGALVHGLRHTYATELANADVSVYTLMKLLGHESMATSQRYVAGAGTENRDAAARNPLYQFTEEQRRLDR</sequence>
<dbReference type="InterPro" id="IPR050090">
    <property type="entry name" value="Tyrosine_recombinase_XerCD"/>
</dbReference>
<gene>
    <name evidence="7" type="ORF">C8E89_11449</name>
</gene>
<dbReference type="GO" id="GO:0003677">
    <property type="term" value="F:DNA binding"/>
    <property type="evidence" value="ECO:0007669"/>
    <property type="project" value="UniProtKB-UniRule"/>
</dbReference>
<keyword evidence="2 4" id="KW-0238">DNA-binding</keyword>
<keyword evidence="8" id="KW-1185">Reference proteome</keyword>
<reference evidence="8" key="1">
    <citation type="submission" date="2018-05" db="EMBL/GenBank/DDBJ databases">
        <authorList>
            <person name="Deangelis K."/>
            <person name="Huntemann M."/>
            <person name="Clum A."/>
            <person name="Pillay M."/>
            <person name="Palaniappan K."/>
            <person name="Varghese N."/>
            <person name="Mikhailova N."/>
            <person name="Stamatis D."/>
            <person name="Reddy T."/>
            <person name="Daum C."/>
            <person name="Shapiro N."/>
            <person name="Ivanova N."/>
            <person name="Kyrpides N."/>
            <person name="Woyke T."/>
        </authorList>
    </citation>
    <scope>NUCLEOTIDE SEQUENCE [LARGE SCALE GENOMIC DNA]</scope>
    <source>
        <strain evidence="8">GAS496</strain>
    </source>
</reference>
<dbReference type="InterPro" id="IPR011010">
    <property type="entry name" value="DNA_brk_join_enz"/>
</dbReference>
<dbReference type="GO" id="GO:0006310">
    <property type="term" value="P:DNA recombination"/>
    <property type="evidence" value="ECO:0007669"/>
    <property type="project" value="UniProtKB-KW"/>
</dbReference>
<proteinExistence type="inferred from homology"/>
<dbReference type="InterPro" id="IPR002104">
    <property type="entry name" value="Integrase_catalytic"/>
</dbReference>
<evidence type="ECO:0000313" key="8">
    <source>
        <dbReference type="Proteomes" id="UP000247781"/>
    </source>
</evidence>
<protein>
    <submittedName>
        <fullName evidence="7">Site-specific recombinase XerD</fullName>
    </submittedName>
</protein>
<dbReference type="PROSITE" id="PS51900">
    <property type="entry name" value="CB"/>
    <property type="match status" value="1"/>
</dbReference>
<dbReference type="GO" id="GO:0015074">
    <property type="term" value="P:DNA integration"/>
    <property type="evidence" value="ECO:0007669"/>
    <property type="project" value="InterPro"/>
</dbReference>
<comment type="similarity">
    <text evidence="1">Belongs to the 'phage' integrase family.</text>
</comment>
<feature type="domain" description="Core-binding (CB)" evidence="6">
    <location>
        <begin position="57"/>
        <end position="145"/>
    </location>
</feature>
<reference evidence="7 8" key="2">
    <citation type="submission" date="2018-06" db="EMBL/GenBank/DDBJ databases">
        <title>Sequencing of bacterial isolates from soil warming experiment in Harvard Forest, Massachusetts, USA.</title>
        <authorList>
            <person name="Deangelis K.PhD."/>
        </authorList>
    </citation>
    <scope>NUCLEOTIDE SEQUENCE [LARGE SCALE GENOMIC DNA]</scope>
    <source>
        <strain evidence="7 8">GAS496</strain>
    </source>
</reference>
<evidence type="ECO:0000256" key="1">
    <source>
        <dbReference type="ARBA" id="ARBA00008857"/>
    </source>
</evidence>
<evidence type="ECO:0000259" key="5">
    <source>
        <dbReference type="PROSITE" id="PS51898"/>
    </source>
</evidence>
<evidence type="ECO:0000256" key="3">
    <source>
        <dbReference type="ARBA" id="ARBA00023172"/>
    </source>
</evidence>
<evidence type="ECO:0000313" key="7">
    <source>
        <dbReference type="EMBL" id="PXX06276.1"/>
    </source>
</evidence>
<dbReference type="CDD" id="cd00397">
    <property type="entry name" value="DNA_BRE_C"/>
    <property type="match status" value="1"/>
</dbReference>
<dbReference type="InterPro" id="IPR044068">
    <property type="entry name" value="CB"/>
</dbReference>
<accession>A0A318HCP6</accession>
<dbReference type="PANTHER" id="PTHR30349">
    <property type="entry name" value="PHAGE INTEGRASE-RELATED"/>
    <property type="match status" value="1"/>
</dbReference>
<dbReference type="PANTHER" id="PTHR30349:SF41">
    <property type="entry name" value="INTEGRASE_RECOMBINASE PROTEIN MJ0367-RELATED"/>
    <property type="match status" value="1"/>
</dbReference>
<dbReference type="InterPro" id="IPR013762">
    <property type="entry name" value="Integrase-like_cat_sf"/>
</dbReference>
<dbReference type="Gene3D" id="1.10.443.10">
    <property type="entry name" value="Intergrase catalytic core"/>
    <property type="match status" value="1"/>
</dbReference>
<name>A0A318HCP6_9MYCO</name>
<dbReference type="PROSITE" id="PS51898">
    <property type="entry name" value="TYR_RECOMBINASE"/>
    <property type="match status" value="1"/>
</dbReference>
<dbReference type="AlphaFoldDB" id="A0A318HCP6"/>
<comment type="caution">
    <text evidence="7">The sequence shown here is derived from an EMBL/GenBank/DDBJ whole genome shotgun (WGS) entry which is preliminary data.</text>
</comment>
<organism evidence="7 8">
    <name type="scientific">Mycolicibacterium moriokaense</name>
    <dbReference type="NCBI Taxonomy" id="39691"/>
    <lineage>
        <taxon>Bacteria</taxon>
        <taxon>Bacillati</taxon>
        <taxon>Actinomycetota</taxon>
        <taxon>Actinomycetes</taxon>
        <taxon>Mycobacteriales</taxon>
        <taxon>Mycobacteriaceae</taxon>
        <taxon>Mycolicibacterium</taxon>
    </lineage>
</organism>
<dbReference type="InterPro" id="IPR010998">
    <property type="entry name" value="Integrase_recombinase_N"/>
</dbReference>
<evidence type="ECO:0000256" key="4">
    <source>
        <dbReference type="PROSITE-ProRule" id="PRU01248"/>
    </source>
</evidence>
<evidence type="ECO:0000256" key="2">
    <source>
        <dbReference type="ARBA" id="ARBA00023125"/>
    </source>
</evidence>
<feature type="domain" description="Tyr recombinase" evidence="5">
    <location>
        <begin position="166"/>
        <end position="374"/>
    </location>
</feature>
<dbReference type="Proteomes" id="UP000247781">
    <property type="component" value="Unassembled WGS sequence"/>
</dbReference>
<dbReference type="Pfam" id="PF00589">
    <property type="entry name" value="Phage_integrase"/>
    <property type="match status" value="1"/>
</dbReference>
<evidence type="ECO:0000259" key="6">
    <source>
        <dbReference type="PROSITE" id="PS51900"/>
    </source>
</evidence>
<dbReference type="SUPFAM" id="SSF56349">
    <property type="entry name" value="DNA breaking-rejoining enzymes"/>
    <property type="match status" value="1"/>
</dbReference>
<keyword evidence="3" id="KW-0233">DNA recombination</keyword>
<dbReference type="Gene3D" id="1.10.150.130">
    <property type="match status" value="1"/>
</dbReference>
<dbReference type="EMBL" id="QJJU01000014">
    <property type="protein sequence ID" value="PXX06276.1"/>
    <property type="molecule type" value="Genomic_DNA"/>
</dbReference>